<evidence type="ECO:0000313" key="1">
    <source>
        <dbReference type="EMBL" id="CDT52328.1"/>
    </source>
</evidence>
<organism evidence="1">
    <name type="scientific">Clostridioides difficile</name>
    <name type="common">Peptoclostridium difficile</name>
    <dbReference type="NCBI Taxonomy" id="1496"/>
    <lineage>
        <taxon>Bacteria</taxon>
        <taxon>Bacillati</taxon>
        <taxon>Bacillota</taxon>
        <taxon>Clostridia</taxon>
        <taxon>Peptostreptococcales</taxon>
        <taxon>Peptostreptococcaceae</taxon>
        <taxon>Clostridioides</taxon>
    </lineage>
</organism>
<proteinExistence type="predicted"/>
<name>A0A069AYT2_CLODI</name>
<gene>
    <name evidence="1" type="ORF">BN1095_5410001</name>
</gene>
<accession>A0A069AYT2</accession>
<dbReference type="AlphaFoldDB" id="A0A069AYT2"/>
<reference evidence="1" key="1">
    <citation type="submission" date="2014-07" db="EMBL/GenBank/DDBJ databases">
        <authorList>
            <person name="Monot Marc"/>
        </authorList>
    </citation>
    <scope>NUCLEOTIDE SEQUENCE</scope>
    <source>
        <strain evidence="1">7032989</strain>
    </source>
</reference>
<dbReference type="EMBL" id="LK933229">
    <property type="protein sequence ID" value="CDT52328.1"/>
    <property type="molecule type" value="Genomic_DNA"/>
</dbReference>
<protein>
    <submittedName>
        <fullName evidence="1">Uncharacterized protein</fullName>
    </submittedName>
</protein>
<sequence length="56" mass="5999">MCLIRRGRAGCGVCSFCLGMQMPSERASDGIVGTAVRQGISMPPLTCSVWPVMYFA</sequence>